<dbReference type="Pfam" id="PF04078">
    <property type="entry name" value="Rcd1"/>
    <property type="match status" value="1"/>
</dbReference>
<accession>A0ABD2YSG8</accession>
<protein>
    <recommendedName>
        <fullName evidence="4">Cell differentiation protein rcd1</fullName>
    </recommendedName>
</protein>
<evidence type="ECO:0008006" key="4">
    <source>
        <dbReference type="Google" id="ProtNLM"/>
    </source>
</evidence>
<dbReference type="EMBL" id="JBJUIK010000012">
    <property type="protein sequence ID" value="KAL3509821.1"/>
    <property type="molecule type" value="Genomic_DNA"/>
</dbReference>
<feature type="region of interest" description="Disordered" evidence="1">
    <location>
        <begin position="1"/>
        <end position="34"/>
    </location>
</feature>
<keyword evidence="3" id="KW-1185">Reference proteome</keyword>
<reference evidence="2 3" key="1">
    <citation type="submission" date="2024-11" db="EMBL/GenBank/DDBJ databases">
        <title>A near-complete genome assembly of Cinchona calisaya.</title>
        <authorList>
            <person name="Lian D.C."/>
            <person name="Zhao X.W."/>
            <person name="Wei L."/>
        </authorList>
    </citation>
    <scope>NUCLEOTIDE SEQUENCE [LARGE SCALE GENOMIC DNA]</scope>
    <source>
        <tissue evidence="2">Nenye</tissue>
    </source>
</reference>
<dbReference type="InterPro" id="IPR011989">
    <property type="entry name" value="ARM-like"/>
</dbReference>
<organism evidence="2 3">
    <name type="scientific">Cinchona calisaya</name>
    <dbReference type="NCBI Taxonomy" id="153742"/>
    <lineage>
        <taxon>Eukaryota</taxon>
        <taxon>Viridiplantae</taxon>
        <taxon>Streptophyta</taxon>
        <taxon>Embryophyta</taxon>
        <taxon>Tracheophyta</taxon>
        <taxon>Spermatophyta</taxon>
        <taxon>Magnoliopsida</taxon>
        <taxon>eudicotyledons</taxon>
        <taxon>Gunneridae</taxon>
        <taxon>Pentapetalae</taxon>
        <taxon>asterids</taxon>
        <taxon>lamiids</taxon>
        <taxon>Gentianales</taxon>
        <taxon>Rubiaceae</taxon>
        <taxon>Cinchonoideae</taxon>
        <taxon>Cinchoneae</taxon>
        <taxon>Cinchona</taxon>
    </lineage>
</organism>
<dbReference type="Proteomes" id="UP001630127">
    <property type="component" value="Unassembled WGS sequence"/>
</dbReference>
<sequence>MEKLKGVSEESKGILVSSGSPPNSSASASTNASGSSSREIALPFFSNASSTAMDLSFMTLEQLRRFLHGSNLSENSSLHLREASSCRHPTCNQKICKIKAMQLWETPGIVFKLLQTPGVDDNHIQFIRVSSLGFIGSLLKCDDPVEAKHLVHLMLKTEVFPLCLGCIEKGDILTQDVAVFVVARILMQEEGIKYCTDRVERFYSVVQVLTRMVDQLAVKPRVSLLRRVVFCFRQLSSGEKRSQGLTDTMRRNIPTKLVDDTFREIFRANPDIVSMMEQLLSNVTPKLGSNP</sequence>
<evidence type="ECO:0000313" key="2">
    <source>
        <dbReference type="EMBL" id="KAL3509821.1"/>
    </source>
</evidence>
<evidence type="ECO:0000313" key="3">
    <source>
        <dbReference type="Proteomes" id="UP001630127"/>
    </source>
</evidence>
<dbReference type="InterPro" id="IPR007216">
    <property type="entry name" value="CNOT9"/>
</dbReference>
<comment type="caution">
    <text evidence="2">The sequence shown here is derived from an EMBL/GenBank/DDBJ whole genome shotgun (WGS) entry which is preliminary data.</text>
</comment>
<feature type="compositionally biased region" description="Basic and acidic residues" evidence="1">
    <location>
        <begin position="1"/>
        <end position="12"/>
    </location>
</feature>
<name>A0ABD2YSG8_9GENT</name>
<dbReference type="PANTHER" id="PTHR12262">
    <property type="entry name" value="CCR4-NOT TRANSCRIPTION COMPLEX SUBUNIT 9"/>
    <property type="match status" value="1"/>
</dbReference>
<dbReference type="Gene3D" id="1.25.10.10">
    <property type="entry name" value="Leucine-rich Repeat Variant"/>
    <property type="match status" value="1"/>
</dbReference>
<evidence type="ECO:0000256" key="1">
    <source>
        <dbReference type="SAM" id="MobiDB-lite"/>
    </source>
</evidence>
<feature type="compositionally biased region" description="Low complexity" evidence="1">
    <location>
        <begin position="17"/>
        <end position="34"/>
    </location>
</feature>
<dbReference type="AlphaFoldDB" id="A0ABD2YSG8"/>
<proteinExistence type="predicted"/>
<gene>
    <name evidence="2" type="ORF">ACH5RR_029222</name>
</gene>